<dbReference type="GO" id="GO:0009279">
    <property type="term" value="C:cell outer membrane"/>
    <property type="evidence" value="ECO:0007669"/>
    <property type="project" value="UniProtKB-SubCell"/>
</dbReference>
<dbReference type="KEGG" id="cuh:BJN34_23415"/>
<name>A0A1U9UVV9_CUPNE</name>
<dbReference type="SUPFAM" id="SSF56925">
    <property type="entry name" value="OMPA-like"/>
    <property type="match status" value="1"/>
</dbReference>
<dbReference type="AlphaFoldDB" id="A0A1U9UVV9"/>
<proteinExistence type="predicted"/>
<evidence type="ECO:0000313" key="2">
    <source>
        <dbReference type="EMBL" id="AQV96813.1"/>
    </source>
</evidence>
<protein>
    <submittedName>
        <fullName evidence="2">Uncharacterized protein</fullName>
    </submittedName>
</protein>
<gene>
    <name evidence="2" type="ORF">BJN34_23415</name>
</gene>
<evidence type="ECO:0000313" key="3">
    <source>
        <dbReference type="Proteomes" id="UP000189627"/>
    </source>
</evidence>
<dbReference type="EMBL" id="CP017758">
    <property type="protein sequence ID" value="AQV96813.1"/>
    <property type="molecule type" value="Genomic_DNA"/>
</dbReference>
<organism evidence="2 3">
    <name type="scientific">Cupriavidus necator</name>
    <name type="common">Alcaligenes eutrophus</name>
    <name type="synonym">Ralstonia eutropha</name>
    <dbReference type="NCBI Taxonomy" id="106590"/>
    <lineage>
        <taxon>Bacteria</taxon>
        <taxon>Pseudomonadati</taxon>
        <taxon>Pseudomonadota</taxon>
        <taxon>Betaproteobacteria</taxon>
        <taxon>Burkholderiales</taxon>
        <taxon>Burkholderiaceae</taxon>
        <taxon>Cupriavidus</taxon>
    </lineage>
</organism>
<comment type="subcellular location">
    <subcellularLocation>
        <location evidence="1">Cell outer membrane</location>
    </subcellularLocation>
</comment>
<sequence length="338" mass="37555">MQHRLVSGLSHWDGLRHLMYAALCAALLTGVHPEACAQEFYVLGGLQQTPSLGEKTYGYTYEYAHNLTDNVYASFSYLNEGHVTNHHRDGHSAQLWGRWLSADRRFAFSLGVGPYRYFDTTVRTAEGGANDQHGWGILISAAGTWYISGGPWILQARYNRAQAFGSIDTNTFLIGVGYQLDRGGRDGPVVPPTSYSSLTTHNEFTVFGGTTIVNNFDSPSGIAYAAEYRRGILPYVDLTATYLNEGDARVVRRQGLAAQAWLVRPFFNDHLTLGIGFGPYFARDHDDGGGVTRTLGLFTMSASYRISPSWTTRFSWHRTVTTNSRDTDVMVLGLGYRF</sequence>
<dbReference type="RefSeq" id="WP_078199231.1">
    <property type="nucleotide sequence ID" value="NZ_CP017758.1"/>
</dbReference>
<dbReference type="OrthoDB" id="8741777at2"/>
<accession>A0A1U9UVV9</accession>
<reference evidence="3" key="1">
    <citation type="submission" date="2017-02" db="EMBL/GenBank/DDBJ databases">
        <title>Complete genome sequence of Cupriavidus necator strain NH9, a 3-chlorobenzoate degrader.</title>
        <authorList>
            <person name="Moriuchi R."/>
            <person name="Dohra H."/>
            <person name="Ogawa N."/>
        </authorList>
    </citation>
    <scope>NUCLEOTIDE SEQUENCE [LARGE SCALE GENOMIC DNA]</scope>
    <source>
        <strain evidence="3">NH9</strain>
    </source>
</reference>
<dbReference type="InterPro" id="IPR011250">
    <property type="entry name" value="OMP/PagP_B-barrel"/>
</dbReference>
<evidence type="ECO:0000256" key="1">
    <source>
        <dbReference type="ARBA" id="ARBA00004442"/>
    </source>
</evidence>
<dbReference type="Proteomes" id="UP000189627">
    <property type="component" value="Chromosome 2"/>
</dbReference>